<reference evidence="2" key="1">
    <citation type="submission" date="2017-02" db="UniProtKB">
        <authorList>
            <consortium name="WormBaseParasite"/>
        </authorList>
    </citation>
    <scope>IDENTIFICATION</scope>
</reference>
<evidence type="ECO:0000313" key="2">
    <source>
        <dbReference type="WBParaSite" id="PTRK_0001499100.1"/>
    </source>
</evidence>
<dbReference type="AlphaFoldDB" id="A0A0N5A0N4"/>
<dbReference type="WBParaSite" id="PTRK_0001499100.1">
    <property type="protein sequence ID" value="PTRK_0001499100.1"/>
    <property type="gene ID" value="PTRK_0001499100"/>
</dbReference>
<proteinExistence type="predicted"/>
<accession>A0A0N5A0N4</accession>
<name>A0A0N5A0N4_PARTI</name>
<dbReference type="Proteomes" id="UP000038045">
    <property type="component" value="Unplaced"/>
</dbReference>
<sequence>MTTNNCTSSESSTNMLHWRGVSMVSEKTSDNTKINVTIISQGQLLQSNVVFNKNDIDNRKRFFDEPCYEVLMKKSKISNSNLDKLGDMMDCEDTQNINCCYNDYK</sequence>
<protein>
    <submittedName>
        <fullName evidence="2">Uncharacterized protein</fullName>
    </submittedName>
</protein>
<evidence type="ECO:0000313" key="1">
    <source>
        <dbReference type="Proteomes" id="UP000038045"/>
    </source>
</evidence>
<keyword evidence="1" id="KW-1185">Reference proteome</keyword>
<organism evidence="1 2">
    <name type="scientific">Parastrongyloides trichosuri</name>
    <name type="common">Possum-specific nematode worm</name>
    <dbReference type="NCBI Taxonomy" id="131310"/>
    <lineage>
        <taxon>Eukaryota</taxon>
        <taxon>Metazoa</taxon>
        <taxon>Ecdysozoa</taxon>
        <taxon>Nematoda</taxon>
        <taxon>Chromadorea</taxon>
        <taxon>Rhabditida</taxon>
        <taxon>Tylenchina</taxon>
        <taxon>Panagrolaimomorpha</taxon>
        <taxon>Strongyloidoidea</taxon>
        <taxon>Strongyloididae</taxon>
        <taxon>Parastrongyloides</taxon>
    </lineage>
</organism>